<feature type="non-terminal residue" evidence="2">
    <location>
        <position position="117"/>
    </location>
</feature>
<dbReference type="EMBL" id="AEJC01000565">
    <property type="protein sequence ID" value="EKX61747.1"/>
    <property type="molecule type" value="Genomic_DNA"/>
</dbReference>
<dbReference type="RefSeq" id="WP_009332439.1">
    <property type="nucleotide sequence ID" value="NZ_AEJC01000565.1"/>
</dbReference>
<reference evidence="2 3" key="1">
    <citation type="submission" date="2012-11" db="EMBL/GenBank/DDBJ databases">
        <authorList>
            <person name="Huguet-Tapia J.C."/>
            <person name="Durkin A.S."/>
            <person name="Pettis G.S."/>
            <person name="Badger J.H."/>
        </authorList>
    </citation>
    <scope>NUCLEOTIDE SEQUENCE [LARGE SCALE GENOMIC DNA]</scope>
    <source>
        <strain evidence="2 3">91-03</strain>
    </source>
</reference>
<evidence type="ECO:0000313" key="3">
    <source>
        <dbReference type="Proteomes" id="UP000010411"/>
    </source>
</evidence>
<comment type="caution">
    <text evidence="2">The sequence shown here is derived from an EMBL/GenBank/DDBJ whole genome shotgun (WGS) entry which is preliminary data.</text>
</comment>
<evidence type="ECO:0000313" key="2">
    <source>
        <dbReference type="EMBL" id="EKX61747.1"/>
    </source>
</evidence>
<accession>L1KMC9</accession>
<dbReference type="InterPro" id="IPR041664">
    <property type="entry name" value="AAA_16"/>
</dbReference>
<sequence length="117" mass="12174">MREQRGAVIGRDDDVRALADTLRATGETARVLLVTAGAGMGKTTILEQARRAAAQDGASVLRLGWEGEDDDSRDTANAIAVTAGPSLVLADPENCLATLPTAERSQLRTAARASGVE</sequence>
<protein>
    <recommendedName>
        <fullName evidence="1">Orc1-like AAA ATPase domain-containing protein</fullName>
    </recommendedName>
</protein>
<name>L1KMC9_9ACTN</name>
<evidence type="ECO:0000259" key="1">
    <source>
        <dbReference type="Pfam" id="PF13191"/>
    </source>
</evidence>
<proteinExistence type="predicted"/>
<dbReference type="InterPro" id="IPR027417">
    <property type="entry name" value="P-loop_NTPase"/>
</dbReference>
<feature type="domain" description="Orc1-like AAA ATPase" evidence="1">
    <location>
        <begin position="8"/>
        <end position="102"/>
    </location>
</feature>
<dbReference type="Gene3D" id="3.40.50.300">
    <property type="entry name" value="P-loop containing nucleotide triphosphate hydrolases"/>
    <property type="match status" value="1"/>
</dbReference>
<gene>
    <name evidence="2" type="ORF">STRIP9103_02884</name>
</gene>
<dbReference type="AlphaFoldDB" id="L1KMC9"/>
<dbReference type="SUPFAM" id="SSF52540">
    <property type="entry name" value="P-loop containing nucleoside triphosphate hydrolases"/>
    <property type="match status" value="1"/>
</dbReference>
<dbReference type="Proteomes" id="UP000010411">
    <property type="component" value="Unassembled WGS sequence"/>
</dbReference>
<keyword evidence="3" id="KW-1185">Reference proteome</keyword>
<dbReference type="Pfam" id="PF13191">
    <property type="entry name" value="AAA_16"/>
    <property type="match status" value="1"/>
</dbReference>
<organism evidence="2 3">
    <name type="scientific">Streptomyces ipomoeae 91-03</name>
    <dbReference type="NCBI Taxonomy" id="698759"/>
    <lineage>
        <taxon>Bacteria</taxon>
        <taxon>Bacillati</taxon>
        <taxon>Actinomycetota</taxon>
        <taxon>Actinomycetes</taxon>
        <taxon>Kitasatosporales</taxon>
        <taxon>Streptomycetaceae</taxon>
        <taxon>Streptomyces</taxon>
    </lineage>
</organism>